<evidence type="ECO:0000259" key="1">
    <source>
        <dbReference type="Pfam" id="PF04149"/>
    </source>
</evidence>
<organism evidence="2 3">
    <name type="scientific">Actinoplanes nipponensis</name>
    <dbReference type="NCBI Taxonomy" id="135950"/>
    <lineage>
        <taxon>Bacteria</taxon>
        <taxon>Bacillati</taxon>
        <taxon>Actinomycetota</taxon>
        <taxon>Actinomycetes</taxon>
        <taxon>Micromonosporales</taxon>
        <taxon>Micromonosporaceae</taxon>
        <taxon>Actinoplanes</taxon>
    </lineage>
</organism>
<gene>
    <name evidence="2" type="ORF">Ani05nite_54290</name>
</gene>
<proteinExistence type="predicted"/>
<reference evidence="2" key="1">
    <citation type="submission" date="2021-01" db="EMBL/GenBank/DDBJ databases">
        <title>Whole genome shotgun sequence of Actinoplanes nipponensis NBRC 14063.</title>
        <authorList>
            <person name="Komaki H."/>
            <person name="Tamura T."/>
        </authorList>
    </citation>
    <scope>NUCLEOTIDE SEQUENCE</scope>
    <source>
        <strain evidence="2">NBRC 14063</strain>
    </source>
</reference>
<keyword evidence="3" id="KW-1185">Reference proteome</keyword>
<dbReference type="AlphaFoldDB" id="A0A919JM80"/>
<dbReference type="EMBL" id="BOMQ01000063">
    <property type="protein sequence ID" value="GIE51895.1"/>
    <property type="molecule type" value="Genomic_DNA"/>
</dbReference>
<feature type="domain" description="DUF397" evidence="1">
    <location>
        <begin position="2"/>
        <end position="36"/>
    </location>
</feature>
<protein>
    <recommendedName>
        <fullName evidence="1">DUF397 domain-containing protein</fullName>
    </recommendedName>
</protein>
<dbReference type="InterPro" id="IPR007278">
    <property type="entry name" value="DUF397"/>
</dbReference>
<accession>A0A919JM80</accession>
<name>A0A919JM80_9ACTN</name>
<dbReference type="Proteomes" id="UP000647172">
    <property type="component" value="Unassembled WGS sequence"/>
</dbReference>
<comment type="caution">
    <text evidence="2">The sequence shown here is derived from an EMBL/GenBank/DDBJ whole genome shotgun (WGS) entry which is preliminary data.</text>
</comment>
<sequence length="45" mass="5097">MELAAVDGGYLLRDSKRPEQQPLFFTEEELDVFATAFTAGEFRAE</sequence>
<evidence type="ECO:0000313" key="2">
    <source>
        <dbReference type="EMBL" id="GIE51895.1"/>
    </source>
</evidence>
<evidence type="ECO:0000313" key="3">
    <source>
        <dbReference type="Proteomes" id="UP000647172"/>
    </source>
</evidence>
<dbReference type="Pfam" id="PF04149">
    <property type="entry name" value="DUF397"/>
    <property type="match status" value="1"/>
</dbReference>